<dbReference type="InterPro" id="IPR051414">
    <property type="entry name" value="Adenylate-forming_Reductase"/>
</dbReference>
<dbReference type="Gene3D" id="3.40.50.12780">
    <property type="entry name" value="N-terminal domain of ligase-like"/>
    <property type="match status" value="1"/>
</dbReference>
<dbReference type="InterPro" id="IPR042099">
    <property type="entry name" value="ANL_N_sf"/>
</dbReference>
<feature type="domain" description="Thioester reductase (TE)" evidence="4">
    <location>
        <begin position="706"/>
        <end position="945"/>
    </location>
</feature>
<evidence type="ECO:0008006" key="7">
    <source>
        <dbReference type="Google" id="ProtNLM"/>
    </source>
</evidence>
<dbReference type="InterPro" id="IPR036291">
    <property type="entry name" value="NAD(P)-bd_dom_sf"/>
</dbReference>
<name>A0A067PBD7_9AGAM</name>
<dbReference type="PROSITE" id="PS00455">
    <property type="entry name" value="AMP_BINDING"/>
    <property type="match status" value="1"/>
</dbReference>
<feature type="domain" description="AMP-dependent synthetase/ligase" evidence="3">
    <location>
        <begin position="92"/>
        <end position="363"/>
    </location>
</feature>
<evidence type="ECO:0000313" key="6">
    <source>
        <dbReference type="Proteomes" id="UP000027265"/>
    </source>
</evidence>
<dbReference type="STRING" id="933084.A0A067PBD7"/>
<evidence type="ECO:0000313" key="5">
    <source>
        <dbReference type="EMBL" id="KDQ52238.1"/>
    </source>
</evidence>
<dbReference type="SUPFAM" id="SSF56801">
    <property type="entry name" value="Acetyl-CoA synthetase-like"/>
    <property type="match status" value="1"/>
</dbReference>
<dbReference type="InterPro" id="IPR020845">
    <property type="entry name" value="AMP-binding_CS"/>
</dbReference>
<dbReference type="PANTHER" id="PTHR43439">
    <property type="entry name" value="PHENYLACETATE-COENZYME A LIGASE"/>
    <property type="match status" value="1"/>
</dbReference>
<dbReference type="Pfam" id="PF00501">
    <property type="entry name" value="AMP-binding"/>
    <property type="match status" value="1"/>
</dbReference>
<keyword evidence="1" id="KW-0596">Phosphopantetheine</keyword>
<dbReference type="HOGENOM" id="CLU_002220_1_0_1"/>
<proteinExistence type="predicted"/>
<dbReference type="PANTHER" id="PTHR43439:SF2">
    <property type="entry name" value="ENZYME, PUTATIVE (JCVI)-RELATED"/>
    <property type="match status" value="1"/>
</dbReference>
<dbReference type="SUPFAM" id="SSF51735">
    <property type="entry name" value="NAD(P)-binding Rossmann-fold domains"/>
    <property type="match status" value="1"/>
</dbReference>
<dbReference type="OrthoDB" id="429813at2759"/>
<accession>A0A067PBD7</accession>
<dbReference type="InParanoid" id="A0A067PBD7"/>
<protein>
    <recommendedName>
        <fullName evidence="7">Polyketide synthase phosphopantetheine-binding domain-containing protein</fullName>
    </recommendedName>
</protein>
<organism evidence="5 6">
    <name type="scientific">Jaapia argillacea MUCL 33604</name>
    <dbReference type="NCBI Taxonomy" id="933084"/>
    <lineage>
        <taxon>Eukaryota</taxon>
        <taxon>Fungi</taxon>
        <taxon>Dikarya</taxon>
        <taxon>Basidiomycota</taxon>
        <taxon>Agaricomycotina</taxon>
        <taxon>Agaricomycetes</taxon>
        <taxon>Agaricomycetidae</taxon>
        <taxon>Jaapiales</taxon>
        <taxon>Jaapiaceae</taxon>
        <taxon>Jaapia</taxon>
    </lineage>
</organism>
<sequence>MCMDSSRLRYNSPTFKSPPLDGTLSVPEFYDFLAVHAPNHPVFNYVNADGRLETVFWPQLTRAIHRAGRLTIRSVGSPSTAPNTPVVAILAAADTFTYFTLLAGILRAGYQAFPISVRNSALGVRHLLKATGARHVFVSKDPPTQRLIHSVTDEVSDGCADQSLDLSLFPMPSYEALFANTEAFEQLPPMKKLDHDSPALVLHSSGTSSFPKPIPLTHRILLQWALSPYYGEIDFSIQTLACHSLPMFHAMGAIQICWTASTGLTISAFSPHDTPGPPSPDRVLEGAAETGSTLIFCVPTFVEHWSLHAKNIEVLKKFVSVIFAGGPLSKDVSDLLITQEVPLVPFYGLTEAGAVTMVFPRGPEKEGSDYFRISPHCDPVFLPQDDRSDVFELVLLECPAHTPSVFNYTAEGRRGYATNDLIMRHPTNPSLWRVLGRVDDQIMHSTGEKTNPGPIESILLKDPLISQVVMFGRGRFYAGILVSPVPEQAFEPSHVERLESFRDEIWKSVETANAFAPSHSRIFKEMILVADPAKPFELTPKGTPRRQAVLAAYANEIEVLYASVEQSTQKDLDPPLIWTLESATEFVRLALKKTLSVPVGDEDDIFQQGCDSLQATWIRSALLHGLRRSLKTKPPNLPYDFVYAHPSIRLLGKRLLDIATESGEVLDSGSSTSAVMKEMVAKYVQDFPVHSGRDSAVHSNGEVALLTGGTGGFGSYILKSLLENPSFCRVYCLNRPDPKGTRTCYERQRDALVKWGIDPQLADSAKLVHLEGDLSIRDLALDPALLQDVRENVTCIVHNAWKVDFNVTLPSMEHLIQGTRVLIDLALSSSRPSPPTILFTSSISVFTNWDMSCIAPEAALADPEIAKGSGYSESKWVAETLLYSATKETRLRSTIVRIGQLCGGPDGFWNPNDWFPSLVRSGKYLKCLPQISGSVSWIPTHIAADALIEMRHSTSQFATLAHPHPIPWSMVIHHTSRLLNLPVVPYSKWLSLLEDAEEFGSARVGNPSSEVDIPALRLLQFFRDAQNHVLESDASGEAFGLPTFSTADAVAAAPAAFERGGLSPLDEDDVARWVKFWGLL</sequence>
<dbReference type="EMBL" id="KL197741">
    <property type="protein sequence ID" value="KDQ52238.1"/>
    <property type="molecule type" value="Genomic_DNA"/>
</dbReference>
<evidence type="ECO:0000256" key="1">
    <source>
        <dbReference type="ARBA" id="ARBA00022450"/>
    </source>
</evidence>
<dbReference type="Proteomes" id="UP000027265">
    <property type="component" value="Unassembled WGS sequence"/>
</dbReference>
<dbReference type="AlphaFoldDB" id="A0A067PBD7"/>
<keyword evidence="2" id="KW-0597">Phosphoprotein</keyword>
<dbReference type="InterPro" id="IPR013120">
    <property type="entry name" value="FAR_NAD-bd"/>
</dbReference>
<dbReference type="InterPro" id="IPR000873">
    <property type="entry name" value="AMP-dep_synth/lig_dom"/>
</dbReference>
<dbReference type="Pfam" id="PF07993">
    <property type="entry name" value="NAD_binding_4"/>
    <property type="match status" value="1"/>
</dbReference>
<keyword evidence="6" id="KW-1185">Reference proteome</keyword>
<reference evidence="6" key="1">
    <citation type="journal article" date="2014" name="Proc. Natl. Acad. Sci. U.S.A.">
        <title>Extensive sampling of basidiomycete genomes demonstrates inadequacy of the white-rot/brown-rot paradigm for wood decay fungi.</title>
        <authorList>
            <person name="Riley R."/>
            <person name="Salamov A.A."/>
            <person name="Brown D.W."/>
            <person name="Nagy L.G."/>
            <person name="Floudas D."/>
            <person name="Held B.W."/>
            <person name="Levasseur A."/>
            <person name="Lombard V."/>
            <person name="Morin E."/>
            <person name="Otillar R."/>
            <person name="Lindquist E.A."/>
            <person name="Sun H."/>
            <person name="LaButti K.M."/>
            <person name="Schmutz J."/>
            <person name="Jabbour D."/>
            <person name="Luo H."/>
            <person name="Baker S.E."/>
            <person name="Pisabarro A.G."/>
            <person name="Walton J.D."/>
            <person name="Blanchette R.A."/>
            <person name="Henrissat B."/>
            <person name="Martin F."/>
            <person name="Cullen D."/>
            <person name="Hibbett D.S."/>
            <person name="Grigoriev I.V."/>
        </authorList>
    </citation>
    <scope>NUCLEOTIDE SEQUENCE [LARGE SCALE GENOMIC DNA]</scope>
    <source>
        <strain evidence="6">MUCL 33604</strain>
    </source>
</reference>
<dbReference type="Pfam" id="PF23562">
    <property type="entry name" value="AMP-binding_C_3"/>
    <property type="match status" value="1"/>
</dbReference>
<evidence type="ECO:0000259" key="3">
    <source>
        <dbReference type="Pfam" id="PF00501"/>
    </source>
</evidence>
<evidence type="ECO:0000256" key="2">
    <source>
        <dbReference type="ARBA" id="ARBA00022553"/>
    </source>
</evidence>
<dbReference type="Gene3D" id="3.40.50.720">
    <property type="entry name" value="NAD(P)-binding Rossmann-like Domain"/>
    <property type="match status" value="1"/>
</dbReference>
<evidence type="ECO:0000259" key="4">
    <source>
        <dbReference type="Pfam" id="PF07993"/>
    </source>
</evidence>
<gene>
    <name evidence="5" type="ORF">JAAARDRAFT_184391</name>
</gene>